<feature type="region of interest" description="Disordered" evidence="1">
    <location>
        <begin position="48"/>
        <end position="85"/>
    </location>
</feature>
<dbReference type="Proteomes" id="UP000011115">
    <property type="component" value="Unassembled WGS sequence"/>
</dbReference>
<dbReference type="PaxDb" id="4113-PGSC0003DMT400086649"/>
<name>M1DC77_SOLTU</name>
<feature type="region of interest" description="Disordered" evidence="1">
    <location>
        <begin position="1"/>
        <end position="21"/>
    </location>
</feature>
<dbReference type="InParanoid" id="M1DC77"/>
<evidence type="ECO:0000313" key="4">
    <source>
        <dbReference type="Proteomes" id="UP000011115"/>
    </source>
</evidence>
<keyword evidence="2" id="KW-0812">Transmembrane</keyword>
<dbReference type="EnsemblPlants" id="PGSC0003DMT400086649">
    <property type="protein sequence ID" value="PGSC0003DMT400086649"/>
    <property type="gene ID" value="PGSC0003DMG400036220"/>
</dbReference>
<evidence type="ECO:0000256" key="1">
    <source>
        <dbReference type="SAM" id="MobiDB-lite"/>
    </source>
</evidence>
<organism evidence="3 4">
    <name type="scientific">Solanum tuberosum</name>
    <name type="common">Potato</name>
    <dbReference type="NCBI Taxonomy" id="4113"/>
    <lineage>
        <taxon>Eukaryota</taxon>
        <taxon>Viridiplantae</taxon>
        <taxon>Streptophyta</taxon>
        <taxon>Embryophyta</taxon>
        <taxon>Tracheophyta</taxon>
        <taxon>Spermatophyta</taxon>
        <taxon>Magnoliopsida</taxon>
        <taxon>eudicotyledons</taxon>
        <taxon>Gunneridae</taxon>
        <taxon>Pentapetalae</taxon>
        <taxon>asterids</taxon>
        <taxon>lamiids</taxon>
        <taxon>Solanales</taxon>
        <taxon>Solanaceae</taxon>
        <taxon>Solanoideae</taxon>
        <taxon>Solaneae</taxon>
        <taxon>Solanum</taxon>
    </lineage>
</organism>
<evidence type="ECO:0000313" key="3">
    <source>
        <dbReference type="EnsemblPlants" id="PGSC0003DMT400086649"/>
    </source>
</evidence>
<protein>
    <recommendedName>
        <fullName evidence="5">Integrase core domain containing protein</fullName>
    </recommendedName>
</protein>
<sequence>MQRRMEGMMDRKPVSGPNAIVATTTLEPQAVPTALADDTVLDALFSGTTEEGPEHSHAKCKRHRSSRTEEEKSQKRQRRPEKEARNALILDEELRQWRVPESVAGASSSAPVVEVPLVVSTTNGTMMDYVGTTEGDPTIVPAAPGNRSHPLIHYSLALCATDFLQPIHYLLLFLYALGTVISIFFGGGVNGL</sequence>
<reference evidence="3" key="2">
    <citation type="submission" date="2015-06" db="UniProtKB">
        <authorList>
            <consortium name="EnsemblPlants"/>
        </authorList>
    </citation>
    <scope>IDENTIFICATION</scope>
    <source>
        <strain evidence="3">DM1-3 516 R44</strain>
    </source>
</reference>
<feature type="compositionally biased region" description="Basic and acidic residues" evidence="1">
    <location>
        <begin position="66"/>
        <end position="85"/>
    </location>
</feature>
<keyword evidence="2" id="KW-1133">Transmembrane helix</keyword>
<reference evidence="4" key="1">
    <citation type="journal article" date="2011" name="Nature">
        <title>Genome sequence and analysis of the tuber crop potato.</title>
        <authorList>
            <consortium name="The Potato Genome Sequencing Consortium"/>
        </authorList>
    </citation>
    <scope>NUCLEOTIDE SEQUENCE [LARGE SCALE GENOMIC DNA]</scope>
    <source>
        <strain evidence="4">cv. DM1-3 516 R44</strain>
    </source>
</reference>
<dbReference type="Gramene" id="PGSC0003DMT400086649">
    <property type="protein sequence ID" value="PGSC0003DMT400086649"/>
    <property type="gene ID" value="PGSC0003DMG400036220"/>
</dbReference>
<keyword evidence="2" id="KW-0472">Membrane</keyword>
<feature type="transmembrane region" description="Helical" evidence="2">
    <location>
        <begin position="169"/>
        <end position="189"/>
    </location>
</feature>
<keyword evidence="4" id="KW-1185">Reference proteome</keyword>
<feature type="compositionally biased region" description="Basic and acidic residues" evidence="1">
    <location>
        <begin position="1"/>
        <end position="13"/>
    </location>
</feature>
<proteinExistence type="predicted"/>
<evidence type="ECO:0000256" key="2">
    <source>
        <dbReference type="SAM" id="Phobius"/>
    </source>
</evidence>
<evidence type="ECO:0008006" key="5">
    <source>
        <dbReference type="Google" id="ProtNLM"/>
    </source>
</evidence>
<accession>M1DC77</accession>
<dbReference type="HOGENOM" id="CLU_110020_0_0_1"/>
<dbReference type="AlphaFoldDB" id="M1DC77"/>